<evidence type="ECO:0000313" key="1">
    <source>
        <dbReference type="EMBL" id="GBL78889.1"/>
    </source>
</evidence>
<comment type="caution">
    <text evidence="1">The sequence shown here is derived from an EMBL/GenBank/DDBJ whole genome shotgun (WGS) entry which is preliminary data.</text>
</comment>
<dbReference type="AlphaFoldDB" id="A0A4Y2AHW9"/>
<sequence>MDGINSYLKLLTKLRLFSVDEIMPLGNNVGLNSENITPEEVPDWLECDKMDGGFETLADDEIASSVIIRSVVEPECHSSTGPPPRKIKKNVKTSFKQIDFCHPD</sequence>
<name>A0A4Y2AHW9_ARAVE</name>
<evidence type="ECO:0000313" key="2">
    <source>
        <dbReference type="Proteomes" id="UP000499080"/>
    </source>
</evidence>
<keyword evidence="2" id="KW-1185">Reference proteome</keyword>
<protein>
    <submittedName>
        <fullName evidence="1">Uncharacterized protein</fullName>
    </submittedName>
</protein>
<accession>A0A4Y2AHW9</accession>
<organism evidence="1 2">
    <name type="scientific">Araneus ventricosus</name>
    <name type="common">Orbweaver spider</name>
    <name type="synonym">Epeira ventricosa</name>
    <dbReference type="NCBI Taxonomy" id="182803"/>
    <lineage>
        <taxon>Eukaryota</taxon>
        <taxon>Metazoa</taxon>
        <taxon>Ecdysozoa</taxon>
        <taxon>Arthropoda</taxon>
        <taxon>Chelicerata</taxon>
        <taxon>Arachnida</taxon>
        <taxon>Araneae</taxon>
        <taxon>Araneomorphae</taxon>
        <taxon>Entelegynae</taxon>
        <taxon>Araneoidea</taxon>
        <taxon>Araneidae</taxon>
        <taxon>Araneus</taxon>
    </lineage>
</organism>
<reference evidence="1 2" key="1">
    <citation type="journal article" date="2019" name="Sci. Rep.">
        <title>Orb-weaving spider Araneus ventricosus genome elucidates the spidroin gene catalogue.</title>
        <authorList>
            <person name="Kono N."/>
            <person name="Nakamura H."/>
            <person name="Ohtoshi R."/>
            <person name="Moran D.A.P."/>
            <person name="Shinohara A."/>
            <person name="Yoshida Y."/>
            <person name="Fujiwara M."/>
            <person name="Mori M."/>
            <person name="Tomita M."/>
            <person name="Arakawa K."/>
        </authorList>
    </citation>
    <scope>NUCLEOTIDE SEQUENCE [LARGE SCALE GENOMIC DNA]</scope>
</reference>
<dbReference type="Proteomes" id="UP000499080">
    <property type="component" value="Unassembled WGS sequence"/>
</dbReference>
<dbReference type="EMBL" id="BGPR01000017">
    <property type="protein sequence ID" value="GBL78889.1"/>
    <property type="molecule type" value="Genomic_DNA"/>
</dbReference>
<gene>
    <name evidence="1" type="ORF">AVEN_48868_1</name>
</gene>
<proteinExistence type="predicted"/>